<dbReference type="Pfam" id="PF13855">
    <property type="entry name" value="LRR_8"/>
    <property type="match status" value="2"/>
</dbReference>
<accession>A0A9Q0ELU8</accession>
<dbReference type="PANTHER" id="PTHR24369:SF213">
    <property type="entry name" value="INSULIN LIKE GROWTH FACTOR BINDING PROTEIN ACID LABILE SUBUNIT"/>
    <property type="match status" value="1"/>
</dbReference>
<evidence type="ECO:0000256" key="4">
    <source>
        <dbReference type="ARBA" id="ARBA00022729"/>
    </source>
</evidence>
<comment type="subcellular location">
    <subcellularLocation>
        <location evidence="1">Membrane</location>
        <topology evidence="1">Single-pass type I membrane protein</topology>
    </subcellularLocation>
</comment>
<evidence type="ECO:0000256" key="11">
    <source>
        <dbReference type="SAM" id="MobiDB-lite"/>
    </source>
</evidence>
<dbReference type="InterPro" id="IPR013783">
    <property type="entry name" value="Ig-like_fold"/>
</dbReference>
<dbReference type="PANTHER" id="PTHR24369">
    <property type="entry name" value="ANTIGEN BSP, PUTATIVE-RELATED"/>
    <property type="match status" value="1"/>
</dbReference>
<dbReference type="InterPro" id="IPR003599">
    <property type="entry name" value="Ig_sub"/>
</dbReference>
<dbReference type="InterPro" id="IPR003591">
    <property type="entry name" value="Leu-rich_rpt_typical-subtyp"/>
</dbReference>
<dbReference type="InterPro" id="IPR003598">
    <property type="entry name" value="Ig_sub2"/>
</dbReference>
<dbReference type="AlphaFoldDB" id="A0A9Q0ELU8"/>
<dbReference type="Proteomes" id="UP001148018">
    <property type="component" value="Unassembled WGS sequence"/>
</dbReference>
<keyword evidence="9" id="KW-0325">Glycoprotein</keyword>
<keyword evidence="8" id="KW-1015">Disulfide bond</keyword>
<keyword evidence="10" id="KW-0393">Immunoglobulin domain</keyword>
<evidence type="ECO:0000313" key="15">
    <source>
        <dbReference type="Proteomes" id="UP001148018"/>
    </source>
</evidence>
<dbReference type="InterPro" id="IPR001611">
    <property type="entry name" value="Leu-rich_rpt"/>
</dbReference>
<dbReference type="SMART" id="SM00409">
    <property type="entry name" value="IG"/>
    <property type="match status" value="1"/>
</dbReference>
<dbReference type="FunFam" id="2.60.40.10:FF:000076">
    <property type="entry name" value="Leucine-rich repeat and Ig domain-containing 4"/>
    <property type="match status" value="1"/>
</dbReference>
<dbReference type="SMART" id="SM00408">
    <property type="entry name" value="IGc2"/>
    <property type="match status" value="1"/>
</dbReference>
<keyword evidence="15" id="KW-1185">Reference proteome</keyword>
<keyword evidence="2" id="KW-0433">Leucine-rich repeat</keyword>
<feature type="domain" description="Ig-like" evidence="13">
    <location>
        <begin position="415"/>
        <end position="506"/>
    </location>
</feature>
<name>A0A9Q0ELU8_9TELE</name>
<evidence type="ECO:0000259" key="13">
    <source>
        <dbReference type="PROSITE" id="PS50835"/>
    </source>
</evidence>
<sequence>MKASRQMFEESGVQWWLGLVVLYLWVSGVVYTKDTPWPCPQPCQCNSRTLETNCSDRQFEAVPDGFEPDCRLLNLTHNHLKTLVSQQFKGLTRLLELDVSDNLLVMMEVEAFLGLRSLRALRLARNRLRVIPAGAFKGLLQLQLLDIRDNQILVLLDSTFQDLAALRRIDTGRSDLVFVSPHAFAGLTNLQELNVDRCNLTAIPTEGLRPLSGLATLSFHRLGLTRLTNYSFQWLGNLKTLVITHWSVLETLEGNSLSGLNLTFLTVSNCNLSNVPYASLRHLVYLVHLDLSYNPIRYVRGNSLRDLLRIQEFHLVGGQLLRIDPRAFHGLAQFKVLNVSGNLLNTLEEGAFSLVGSLGVLRLDDNPLACDCRLLWVLRRGVPLDFDRKPPVCATSAQFNGWSFLDFAPVDLPGPFTCRRSRILNRRAQHVQIAEGYTVLLHCSAEGDPMPSISWLTPQRVLLTAIGRRRVLANGSLEVRYAQARDSGVYVCLASNAGGNDSIRVSLVVRGFSHSSRNALLLNRTQSLPFEFKTLAVAVTIGVISFFSSVTICYIFMFLWSKGKGQIKHTATIEYMPRSSASTTNGGKGHMESSRFTMKLI</sequence>
<dbReference type="SMART" id="SM00369">
    <property type="entry name" value="LRR_TYP"/>
    <property type="match status" value="7"/>
</dbReference>
<evidence type="ECO:0000256" key="5">
    <source>
        <dbReference type="ARBA" id="ARBA00022737"/>
    </source>
</evidence>
<organism evidence="14 15">
    <name type="scientific">Muraenolepis orangiensis</name>
    <name type="common">Patagonian moray cod</name>
    <dbReference type="NCBI Taxonomy" id="630683"/>
    <lineage>
        <taxon>Eukaryota</taxon>
        <taxon>Metazoa</taxon>
        <taxon>Chordata</taxon>
        <taxon>Craniata</taxon>
        <taxon>Vertebrata</taxon>
        <taxon>Euteleostomi</taxon>
        <taxon>Actinopterygii</taxon>
        <taxon>Neopterygii</taxon>
        <taxon>Teleostei</taxon>
        <taxon>Neoteleostei</taxon>
        <taxon>Acanthomorphata</taxon>
        <taxon>Zeiogadaria</taxon>
        <taxon>Gadariae</taxon>
        <taxon>Gadiformes</taxon>
        <taxon>Muraenolepidoidei</taxon>
        <taxon>Muraenolepididae</taxon>
        <taxon>Muraenolepis</taxon>
    </lineage>
</organism>
<dbReference type="InterPro" id="IPR007110">
    <property type="entry name" value="Ig-like_dom"/>
</dbReference>
<gene>
    <name evidence="14" type="ORF">NHX12_023298</name>
</gene>
<evidence type="ECO:0000256" key="2">
    <source>
        <dbReference type="ARBA" id="ARBA00022614"/>
    </source>
</evidence>
<dbReference type="InterPro" id="IPR032675">
    <property type="entry name" value="LRR_dom_sf"/>
</dbReference>
<evidence type="ECO:0000256" key="7">
    <source>
        <dbReference type="ARBA" id="ARBA00023136"/>
    </source>
</evidence>
<keyword evidence="5" id="KW-0677">Repeat</keyword>
<evidence type="ECO:0000256" key="3">
    <source>
        <dbReference type="ARBA" id="ARBA00022692"/>
    </source>
</evidence>
<dbReference type="Gene3D" id="3.80.10.10">
    <property type="entry name" value="Ribonuclease Inhibitor"/>
    <property type="match status" value="1"/>
</dbReference>
<dbReference type="FunFam" id="3.80.10.10:FF:000014">
    <property type="entry name" value="Leucine-rich repeat and immunoglobulin-like domain-containing nogo receptor-interacting protein 1"/>
    <property type="match status" value="1"/>
</dbReference>
<evidence type="ECO:0000256" key="10">
    <source>
        <dbReference type="ARBA" id="ARBA00023319"/>
    </source>
</evidence>
<dbReference type="InterPro" id="IPR036179">
    <property type="entry name" value="Ig-like_dom_sf"/>
</dbReference>
<comment type="caution">
    <text evidence="14">The sequence shown here is derived from an EMBL/GenBank/DDBJ whole genome shotgun (WGS) entry which is preliminary data.</text>
</comment>
<evidence type="ECO:0000256" key="6">
    <source>
        <dbReference type="ARBA" id="ARBA00022989"/>
    </source>
</evidence>
<feature type="transmembrane region" description="Helical" evidence="12">
    <location>
        <begin position="12"/>
        <end position="31"/>
    </location>
</feature>
<keyword evidence="3 12" id="KW-0812">Transmembrane</keyword>
<dbReference type="InterPro" id="IPR050541">
    <property type="entry name" value="LRR_TM_domain-containing"/>
</dbReference>
<dbReference type="InterPro" id="IPR013098">
    <property type="entry name" value="Ig_I-set"/>
</dbReference>
<proteinExistence type="predicted"/>
<feature type="transmembrane region" description="Helical" evidence="12">
    <location>
        <begin position="535"/>
        <end position="560"/>
    </location>
</feature>
<evidence type="ECO:0000313" key="14">
    <source>
        <dbReference type="EMBL" id="KAJ3608768.1"/>
    </source>
</evidence>
<evidence type="ECO:0000256" key="9">
    <source>
        <dbReference type="ARBA" id="ARBA00023180"/>
    </source>
</evidence>
<reference evidence="14" key="1">
    <citation type="submission" date="2022-07" db="EMBL/GenBank/DDBJ databases">
        <title>Chromosome-level genome of Muraenolepis orangiensis.</title>
        <authorList>
            <person name="Kim J."/>
        </authorList>
    </citation>
    <scope>NUCLEOTIDE SEQUENCE</scope>
    <source>
        <strain evidence="14">KU_S4_2022</strain>
        <tissue evidence="14">Muscle</tissue>
    </source>
</reference>
<dbReference type="Pfam" id="PF07679">
    <property type="entry name" value="I-set"/>
    <property type="match status" value="1"/>
</dbReference>
<dbReference type="EMBL" id="JANIIK010000039">
    <property type="protein sequence ID" value="KAJ3608768.1"/>
    <property type="molecule type" value="Genomic_DNA"/>
</dbReference>
<keyword evidence="4" id="KW-0732">Signal</keyword>
<keyword evidence="6 12" id="KW-1133">Transmembrane helix</keyword>
<feature type="region of interest" description="Disordered" evidence="11">
    <location>
        <begin position="579"/>
        <end position="601"/>
    </location>
</feature>
<protein>
    <recommendedName>
        <fullName evidence="13">Ig-like domain-containing protein</fullName>
    </recommendedName>
</protein>
<dbReference type="GO" id="GO:0005886">
    <property type="term" value="C:plasma membrane"/>
    <property type="evidence" value="ECO:0007669"/>
    <property type="project" value="TreeGrafter"/>
</dbReference>
<dbReference type="SUPFAM" id="SSF52058">
    <property type="entry name" value="L domain-like"/>
    <property type="match status" value="1"/>
</dbReference>
<dbReference type="Gene3D" id="2.60.40.10">
    <property type="entry name" value="Immunoglobulins"/>
    <property type="match status" value="1"/>
</dbReference>
<dbReference type="OrthoDB" id="1055097at2759"/>
<keyword evidence="7 12" id="KW-0472">Membrane</keyword>
<evidence type="ECO:0000256" key="1">
    <source>
        <dbReference type="ARBA" id="ARBA00004479"/>
    </source>
</evidence>
<evidence type="ECO:0000256" key="8">
    <source>
        <dbReference type="ARBA" id="ARBA00023157"/>
    </source>
</evidence>
<dbReference type="PROSITE" id="PS50835">
    <property type="entry name" value="IG_LIKE"/>
    <property type="match status" value="1"/>
</dbReference>
<evidence type="ECO:0000256" key="12">
    <source>
        <dbReference type="SAM" id="Phobius"/>
    </source>
</evidence>
<dbReference type="SUPFAM" id="SSF48726">
    <property type="entry name" value="Immunoglobulin"/>
    <property type="match status" value="1"/>
</dbReference>